<sequence length="338" mass="36821">MKKNKVIIFFFIGALTIFFLVGCGNTKNAEQGSGGPKGLTKISVGFTSWPTNMMIYLAQEKGIFEKNGLDVSSEEFSSTTESSNAFLAENLDMCTYPAPDIIAPISRGADFKVIMMTDKSLGSDGLVVKPAIQRIEDLKGKTIATQLYSVDHMYLLTLLDGAGMSSDDVNIVDMSMSDAGNAFLAGQVDAASIWEPYLSKAVAGGGKLLYSTKDNPDLITDCIAASHKFVTDNPEAVAAFVKSWDEAVAYWKEHPEESEALMAKKMNVSDKEFHDMMGTLYITTVQDSVKGFSKAEDASYWGYTQQKIVTFLKKLNVIEKKIDAGSIIDSTFVNEAAK</sequence>
<evidence type="ECO:0000313" key="6">
    <source>
        <dbReference type="EMBL" id="SEI99245.1"/>
    </source>
</evidence>
<accession>A0A1H6VGA8</accession>
<dbReference type="Gene3D" id="3.40.190.10">
    <property type="entry name" value="Periplasmic binding protein-like II"/>
    <property type="match status" value="2"/>
</dbReference>
<evidence type="ECO:0000256" key="1">
    <source>
        <dbReference type="ARBA" id="ARBA00004418"/>
    </source>
</evidence>
<dbReference type="GO" id="GO:0016020">
    <property type="term" value="C:membrane"/>
    <property type="evidence" value="ECO:0007669"/>
    <property type="project" value="InterPro"/>
</dbReference>
<gene>
    <name evidence="6" type="ORF">SAMN05660742_102199</name>
</gene>
<dbReference type="PANTHER" id="PTHR30024">
    <property type="entry name" value="ALIPHATIC SULFONATES-BINDING PROTEIN-RELATED"/>
    <property type="match status" value="1"/>
</dbReference>
<keyword evidence="7" id="KW-1185">Reference proteome</keyword>
<name>A0A1H6VGA8_9FIRM</name>
<dbReference type="PANTHER" id="PTHR30024:SF47">
    <property type="entry name" value="TAURINE-BINDING PERIPLASMIC PROTEIN"/>
    <property type="match status" value="1"/>
</dbReference>
<dbReference type="Proteomes" id="UP000199662">
    <property type="component" value="Unassembled WGS sequence"/>
</dbReference>
<evidence type="ECO:0000256" key="4">
    <source>
        <dbReference type="ARBA" id="ARBA00022729"/>
    </source>
</evidence>
<dbReference type="Pfam" id="PF09084">
    <property type="entry name" value="NMT1"/>
    <property type="match status" value="1"/>
</dbReference>
<dbReference type="InterPro" id="IPR015168">
    <property type="entry name" value="SsuA/THI5"/>
</dbReference>
<dbReference type="STRING" id="84035.SAMN05660742_102199"/>
<dbReference type="NCBIfam" id="TIGR01728">
    <property type="entry name" value="SsuA_fam"/>
    <property type="match status" value="1"/>
</dbReference>
<dbReference type="CDD" id="cd13563">
    <property type="entry name" value="PBP2_SsuA_like_6"/>
    <property type="match status" value="1"/>
</dbReference>
<dbReference type="GO" id="GO:0042597">
    <property type="term" value="C:periplasmic space"/>
    <property type="evidence" value="ECO:0007669"/>
    <property type="project" value="UniProtKB-SubCell"/>
</dbReference>
<protein>
    <submittedName>
        <fullName evidence="6">NitT/TauT family transport system substrate-binding protein</fullName>
    </submittedName>
</protein>
<dbReference type="InterPro" id="IPR010067">
    <property type="entry name" value="ABC_SsuA_sub-bd"/>
</dbReference>
<evidence type="ECO:0000256" key="3">
    <source>
        <dbReference type="ARBA" id="ARBA00022448"/>
    </source>
</evidence>
<dbReference type="EMBL" id="FNZK01000002">
    <property type="protein sequence ID" value="SEI99245.1"/>
    <property type="molecule type" value="Genomic_DNA"/>
</dbReference>
<evidence type="ECO:0000313" key="7">
    <source>
        <dbReference type="Proteomes" id="UP000199662"/>
    </source>
</evidence>
<dbReference type="AlphaFoldDB" id="A0A1H6VGA8"/>
<evidence type="ECO:0000259" key="5">
    <source>
        <dbReference type="Pfam" id="PF09084"/>
    </source>
</evidence>
<feature type="domain" description="SsuA/THI5-like" evidence="5">
    <location>
        <begin position="50"/>
        <end position="257"/>
    </location>
</feature>
<keyword evidence="3" id="KW-0813">Transport</keyword>
<keyword evidence="4" id="KW-0732">Signal</keyword>
<dbReference type="RefSeq" id="WP_177177455.1">
    <property type="nucleotide sequence ID" value="NZ_FNZK01000002.1"/>
</dbReference>
<dbReference type="GO" id="GO:0042626">
    <property type="term" value="F:ATPase-coupled transmembrane transporter activity"/>
    <property type="evidence" value="ECO:0007669"/>
    <property type="project" value="InterPro"/>
</dbReference>
<reference evidence="6 7" key="1">
    <citation type="submission" date="2016-10" db="EMBL/GenBank/DDBJ databases">
        <authorList>
            <person name="de Groot N.N."/>
        </authorList>
    </citation>
    <scope>NUCLEOTIDE SEQUENCE [LARGE SCALE GENOMIC DNA]</scope>
    <source>
        <strain evidence="6 7">DSM 2179</strain>
    </source>
</reference>
<dbReference type="PROSITE" id="PS51257">
    <property type="entry name" value="PROKAR_LIPOPROTEIN"/>
    <property type="match status" value="1"/>
</dbReference>
<comment type="subcellular location">
    <subcellularLocation>
        <location evidence="1">Periplasm</location>
    </subcellularLocation>
</comment>
<comment type="similarity">
    <text evidence="2">Belongs to the bacterial solute-binding protein SsuA/TauA family.</text>
</comment>
<organism evidence="6 7">
    <name type="scientific">Propionispira arboris</name>
    <dbReference type="NCBI Taxonomy" id="84035"/>
    <lineage>
        <taxon>Bacteria</taxon>
        <taxon>Bacillati</taxon>
        <taxon>Bacillota</taxon>
        <taxon>Negativicutes</taxon>
        <taxon>Selenomonadales</taxon>
        <taxon>Selenomonadaceae</taxon>
        <taxon>Propionispira</taxon>
    </lineage>
</organism>
<evidence type="ECO:0000256" key="2">
    <source>
        <dbReference type="ARBA" id="ARBA00010742"/>
    </source>
</evidence>
<dbReference type="SUPFAM" id="SSF53850">
    <property type="entry name" value="Periplasmic binding protein-like II"/>
    <property type="match status" value="1"/>
</dbReference>
<proteinExistence type="inferred from homology"/>